<organism evidence="2 3">
    <name type="scientific">Aspergillus terreus (strain NIH 2624 / FGSC A1156)</name>
    <dbReference type="NCBI Taxonomy" id="341663"/>
    <lineage>
        <taxon>Eukaryota</taxon>
        <taxon>Fungi</taxon>
        <taxon>Dikarya</taxon>
        <taxon>Ascomycota</taxon>
        <taxon>Pezizomycotina</taxon>
        <taxon>Eurotiomycetes</taxon>
        <taxon>Eurotiomycetidae</taxon>
        <taxon>Eurotiales</taxon>
        <taxon>Aspergillaceae</taxon>
        <taxon>Aspergillus</taxon>
        <taxon>Aspergillus subgen. Circumdati</taxon>
    </lineage>
</organism>
<gene>
    <name evidence="2" type="ORF">ATEG_02501</name>
</gene>
<reference evidence="3" key="1">
    <citation type="submission" date="2005-09" db="EMBL/GenBank/DDBJ databases">
        <title>Annotation of the Aspergillus terreus NIH2624 genome.</title>
        <authorList>
            <person name="Birren B.W."/>
            <person name="Lander E.S."/>
            <person name="Galagan J.E."/>
            <person name="Nusbaum C."/>
            <person name="Devon K."/>
            <person name="Henn M."/>
            <person name="Ma L.-J."/>
            <person name="Jaffe D.B."/>
            <person name="Butler J."/>
            <person name="Alvarez P."/>
            <person name="Gnerre S."/>
            <person name="Grabherr M."/>
            <person name="Kleber M."/>
            <person name="Mauceli E.W."/>
            <person name="Brockman W."/>
            <person name="Rounsley S."/>
            <person name="Young S.K."/>
            <person name="LaButti K."/>
            <person name="Pushparaj V."/>
            <person name="DeCaprio D."/>
            <person name="Crawford M."/>
            <person name="Koehrsen M."/>
            <person name="Engels R."/>
            <person name="Montgomery P."/>
            <person name="Pearson M."/>
            <person name="Howarth C."/>
            <person name="Larson L."/>
            <person name="Luoma S."/>
            <person name="White J."/>
            <person name="Alvarado L."/>
            <person name="Kodira C.D."/>
            <person name="Zeng Q."/>
            <person name="Oleary S."/>
            <person name="Yandava C."/>
            <person name="Denning D.W."/>
            <person name="Nierman W.C."/>
            <person name="Milne T."/>
            <person name="Madden K."/>
        </authorList>
    </citation>
    <scope>NUCLEOTIDE SEQUENCE [LARGE SCALE GENOMIC DNA]</scope>
    <source>
        <strain evidence="3">NIH 2624 / FGSC A1156</strain>
    </source>
</reference>
<feature type="compositionally biased region" description="Polar residues" evidence="1">
    <location>
        <begin position="43"/>
        <end position="53"/>
    </location>
</feature>
<evidence type="ECO:0000256" key="1">
    <source>
        <dbReference type="SAM" id="MobiDB-lite"/>
    </source>
</evidence>
<name>Q0CUY3_ASPTN</name>
<evidence type="ECO:0000313" key="3">
    <source>
        <dbReference type="Proteomes" id="UP000007963"/>
    </source>
</evidence>
<protein>
    <submittedName>
        <fullName evidence="2">Uncharacterized protein</fullName>
    </submittedName>
</protein>
<dbReference type="Proteomes" id="UP000007963">
    <property type="component" value="Unassembled WGS sequence"/>
</dbReference>
<feature type="region of interest" description="Disordered" evidence="1">
    <location>
        <begin position="266"/>
        <end position="318"/>
    </location>
</feature>
<dbReference type="HOGENOM" id="CLU_723573_0_0_1"/>
<dbReference type="EMBL" id="CH476596">
    <property type="protein sequence ID" value="EAU37463.1"/>
    <property type="molecule type" value="Genomic_DNA"/>
</dbReference>
<feature type="compositionally biased region" description="Basic and acidic residues" evidence="1">
    <location>
        <begin position="99"/>
        <end position="118"/>
    </location>
</feature>
<dbReference type="STRING" id="341663.Q0CUY3"/>
<feature type="region of interest" description="Disordered" evidence="1">
    <location>
        <begin position="1"/>
        <end position="57"/>
    </location>
</feature>
<dbReference type="RefSeq" id="XP_001211679.1">
    <property type="nucleotide sequence ID" value="XM_001211679.1"/>
</dbReference>
<feature type="compositionally biased region" description="Low complexity" evidence="1">
    <location>
        <begin position="9"/>
        <end position="24"/>
    </location>
</feature>
<accession>Q0CUY3</accession>
<feature type="compositionally biased region" description="Polar residues" evidence="1">
    <location>
        <begin position="25"/>
        <end position="36"/>
    </location>
</feature>
<dbReference type="GeneID" id="4316468"/>
<feature type="compositionally biased region" description="Polar residues" evidence="1">
    <location>
        <begin position="267"/>
        <end position="281"/>
    </location>
</feature>
<proteinExistence type="predicted"/>
<dbReference type="OrthoDB" id="5364171at2759"/>
<dbReference type="AlphaFoldDB" id="Q0CUY3"/>
<evidence type="ECO:0000313" key="2">
    <source>
        <dbReference type="EMBL" id="EAU37463.1"/>
    </source>
</evidence>
<feature type="compositionally biased region" description="Low complexity" evidence="1">
    <location>
        <begin position="282"/>
        <end position="318"/>
    </location>
</feature>
<dbReference type="VEuPathDB" id="FungiDB:ATEG_02501"/>
<feature type="region of interest" description="Disordered" evidence="1">
    <location>
        <begin position="99"/>
        <end position="125"/>
    </location>
</feature>
<sequence>MSGLTSNITDTATGATSGAGNPTGLASNVTNTTSSTGAGGIASNATQSSNATESALPPGQLDIIKGVAGLNTNHKGEVIGLGRDDNNALINLLAREKMKKDKGTSDEELDKMSQEDILKQSGLNHASKEEIEELSKKDSVQKFKQEAQKKTVSSGVFYAYGVQKVGGLTKRFLYTFANASVANQYIQKLQDTYGAAVKRHGSQFFTLPDTPNPFTIAESQEFKQFEQKYIVEEAQAPQPIIPPMDAAGYSNTRGLGCDCTCGKASETKGSGNTSGNSNVKPSNNTGDNSAANTNTTNNKGSNNNTTGGNSSTSETNKHQSSGGNCHHHCCGCHGSGCGTSDAELIRVASKIADEKKAKGDTRSYADIFAEAFNELKSTTKSK</sequence>